<dbReference type="PANTHER" id="PTHR45828">
    <property type="entry name" value="CYTOCHROME B561/FERRIC REDUCTASE TRANSMEMBRANE"/>
    <property type="match status" value="1"/>
</dbReference>
<dbReference type="Proteomes" id="UP001652620">
    <property type="component" value="Chromosome 1"/>
</dbReference>
<protein>
    <submittedName>
        <fullName evidence="3 5">Defense protein l(2)34Fc</fullName>
    </submittedName>
</protein>
<name>A0A034VT19_BACDO</name>
<dbReference type="AlphaFoldDB" id="A0A034VT19"/>
<dbReference type="PANTHER" id="PTHR45828:SF42">
    <property type="entry name" value="DEFENSE PROTEIN L(2)34FC"/>
    <property type="match status" value="1"/>
</dbReference>
<accession>A0A034VT19</accession>
<reference evidence="5" key="2">
    <citation type="submission" date="2025-04" db="UniProtKB">
        <authorList>
            <consortium name="RefSeq"/>
        </authorList>
    </citation>
    <scope>IDENTIFICATION</scope>
    <source>
        <strain evidence="5">Punador</strain>
    </source>
</reference>
<feature type="domain" description="Reelin" evidence="2">
    <location>
        <begin position="30"/>
        <end position="149"/>
    </location>
</feature>
<dbReference type="InterPro" id="IPR002861">
    <property type="entry name" value="Reeler_dom"/>
</dbReference>
<keyword evidence="1" id="KW-0732">Signal</keyword>
<dbReference type="OrthoDB" id="6418377at2759"/>
<evidence type="ECO:0000313" key="4">
    <source>
        <dbReference type="Proteomes" id="UP001652620"/>
    </source>
</evidence>
<evidence type="ECO:0000256" key="1">
    <source>
        <dbReference type="SAM" id="SignalP"/>
    </source>
</evidence>
<reference evidence="4 6" key="3">
    <citation type="submission" date="2025-05" db="UniProtKB">
        <authorList>
            <consortium name="RefSeq"/>
        </authorList>
    </citation>
    <scope>NUCLEOTIDE SEQUENCE [LARGE SCALE GENOMIC DNA]</scope>
    <source>
        <tissue evidence="6">Adult</tissue>
    </source>
</reference>
<evidence type="ECO:0000313" key="6">
    <source>
        <dbReference type="RefSeq" id="XP_049302476.1"/>
    </source>
</evidence>
<feature type="chain" id="PRO_5007369074" evidence="1">
    <location>
        <begin position="18"/>
        <end position="158"/>
    </location>
</feature>
<feature type="signal peptide" evidence="1">
    <location>
        <begin position="1"/>
        <end position="17"/>
    </location>
</feature>
<dbReference type="OMA" id="WINVRSN"/>
<dbReference type="EMBL" id="GAKP01013720">
    <property type="protein sequence ID" value="JAC45232.1"/>
    <property type="molecule type" value="Transcribed_RNA"/>
</dbReference>
<dbReference type="CDD" id="cd08544">
    <property type="entry name" value="Reeler"/>
    <property type="match status" value="1"/>
</dbReference>
<gene>
    <name evidence="3" type="primary">DFP</name>
    <name evidence="5 6" type="synonym">LOC105232413</name>
</gene>
<proteinExistence type="predicted"/>
<reference evidence="3" key="1">
    <citation type="journal article" date="2014" name="BMC Genomics">
        <title>Characterizing the developmental transcriptome of the oriental fruit fly, Bactrocera dorsalis (Diptera: Tephritidae) through comparative genomic analysis with Drosophila melanogaster utilizing modENCODE datasets.</title>
        <authorList>
            <person name="Geib S.M."/>
            <person name="Calla B."/>
            <person name="Hall B."/>
            <person name="Hou S."/>
            <person name="Manoukis N.C."/>
        </authorList>
    </citation>
    <scope>NUCLEOTIDE SEQUENCE</scope>
    <source>
        <strain evidence="3">Punador</strain>
    </source>
</reference>
<evidence type="ECO:0000313" key="5">
    <source>
        <dbReference type="RefSeq" id="XP_029408697.1"/>
    </source>
</evidence>
<dbReference type="Gene3D" id="2.60.40.4060">
    <property type="entry name" value="Reeler domain"/>
    <property type="match status" value="1"/>
</dbReference>
<dbReference type="RefSeq" id="XP_049302476.1">
    <property type="nucleotide sequence ID" value="XM_049446519.1"/>
</dbReference>
<dbReference type="GO" id="GO:0016020">
    <property type="term" value="C:membrane"/>
    <property type="evidence" value="ECO:0007669"/>
    <property type="project" value="TreeGrafter"/>
</dbReference>
<dbReference type="InterPro" id="IPR051237">
    <property type="entry name" value="Ferric-chelate_Red/DefProt"/>
</dbReference>
<sequence length="158" mass="16640">MFRLLLLTACLAAPAYSYSAGAPTNICSNGLTPEHGVDGQSSPVPYSFSGDSKAQNGKVSLTLGGSNGFLGFAVQARDANDKPVGKFKVVEGTKSQTLTCGGADDTLTHKKIPHDSPIKSVAFDWDPAGYKGKVKFVATVAQDGGTYWIRKVLKEVEV</sequence>
<evidence type="ECO:0000259" key="2">
    <source>
        <dbReference type="Pfam" id="PF02014"/>
    </source>
</evidence>
<dbReference type="KEGG" id="bdr:105232413"/>
<evidence type="ECO:0000313" key="3">
    <source>
        <dbReference type="EMBL" id="JAC45232.1"/>
    </source>
</evidence>
<keyword evidence="4" id="KW-1185">Reference proteome</keyword>
<dbReference type="InterPro" id="IPR042307">
    <property type="entry name" value="Reeler_sf"/>
</dbReference>
<dbReference type="RefSeq" id="XP_029408697.1">
    <property type="nucleotide sequence ID" value="XM_029552837.1"/>
</dbReference>
<organism evidence="3">
    <name type="scientific">Bactrocera dorsalis</name>
    <name type="common">Oriental fruit fly</name>
    <name type="synonym">Dacus dorsalis</name>
    <dbReference type="NCBI Taxonomy" id="27457"/>
    <lineage>
        <taxon>Eukaryota</taxon>
        <taxon>Metazoa</taxon>
        <taxon>Ecdysozoa</taxon>
        <taxon>Arthropoda</taxon>
        <taxon>Hexapoda</taxon>
        <taxon>Insecta</taxon>
        <taxon>Pterygota</taxon>
        <taxon>Neoptera</taxon>
        <taxon>Endopterygota</taxon>
        <taxon>Diptera</taxon>
        <taxon>Brachycera</taxon>
        <taxon>Muscomorpha</taxon>
        <taxon>Tephritoidea</taxon>
        <taxon>Tephritidae</taxon>
        <taxon>Bactrocera</taxon>
        <taxon>Bactrocera</taxon>
    </lineage>
</organism>
<dbReference type="Pfam" id="PF02014">
    <property type="entry name" value="Reeler"/>
    <property type="match status" value="1"/>
</dbReference>
<dbReference type="EMBL" id="GAKP01013717">
    <property type="protein sequence ID" value="JAC45235.1"/>
    <property type="molecule type" value="Transcribed_RNA"/>
</dbReference>